<dbReference type="RefSeq" id="WP_338291503.1">
    <property type="nucleotide sequence ID" value="NZ_AP027272.1"/>
</dbReference>
<dbReference type="EMBL" id="AP027272">
    <property type="protein sequence ID" value="BDX05526.1"/>
    <property type="molecule type" value="Genomic_DNA"/>
</dbReference>
<evidence type="ECO:0000313" key="2">
    <source>
        <dbReference type="EMBL" id="BDX05526.1"/>
    </source>
</evidence>
<dbReference type="Pfam" id="PF00903">
    <property type="entry name" value="Glyoxalase"/>
    <property type="match status" value="1"/>
</dbReference>
<protein>
    <recommendedName>
        <fullName evidence="1">Glyoxalase/fosfomycin resistance/dioxygenase domain-containing protein</fullName>
    </recommendedName>
</protein>
<dbReference type="Proteomes" id="UP001333710">
    <property type="component" value="Chromosome"/>
</dbReference>
<feature type="domain" description="Glyoxalase/fosfomycin resistance/dioxygenase" evidence="1">
    <location>
        <begin position="9"/>
        <end position="108"/>
    </location>
</feature>
<dbReference type="Gene3D" id="3.10.180.10">
    <property type="entry name" value="2,3-Dihydroxybiphenyl 1,2-Dioxygenase, domain 1"/>
    <property type="match status" value="1"/>
</dbReference>
<dbReference type="AlphaFoldDB" id="A0AA48HFP0"/>
<proteinExistence type="predicted"/>
<evidence type="ECO:0000313" key="3">
    <source>
        <dbReference type="Proteomes" id="UP001333710"/>
    </source>
</evidence>
<dbReference type="InterPro" id="IPR029068">
    <property type="entry name" value="Glyas_Bleomycin-R_OHBP_Dase"/>
</dbReference>
<dbReference type="SUPFAM" id="SSF54593">
    <property type="entry name" value="Glyoxalase/Bleomycin resistance protein/Dihydroxybiphenyl dioxygenase"/>
    <property type="match status" value="1"/>
</dbReference>
<dbReference type="InterPro" id="IPR004360">
    <property type="entry name" value="Glyas_Fos-R_dOase_dom"/>
</dbReference>
<accession>A0AA48HFP0</accession>
<gene>
    <name evidence="2" type="ORF">MACH26_10470</name>
</gene>
<sequence>MELGKFCLSLSVEDIYQSRDFYQKLGFEPVPGCGSVEAKWLIMQNGENMIGLFQDMFHGNIFTFNPKDVHQLQDDLKAKGVRLDKEAESGDGPSHIMLRDPDGNVIMLDQI</sequence>
<evidence type="ECO:0000259" key="1">
    <source>
        <dbReference type="Pfam" id="PF00903"/>
    </source>
</evidence>
<keyword evidence="3" id="KW-1185">Reference proteome</keyword>
<dbReference type="KEGG" id="pmaw:MACH26_10470"/>
<reference evidence="2" key="1">
    <citation type="submission" date="2023-01" db="EMBL/GenBank/DDBJ databases">
        <title>Complete genome sequence of Planctobacterium marinum strain Dej080120_11.</title>
        <authorList>
            <person name="Ueki S."/>
            <person name="Maruyama F."/>
        </authorList>
    </citation>
    <scope>NUCLEOTIDE SEQUENCE</scope>
    <source>
        <strain evidence="2">Dej080120_11</strain>
    </source>
</reference>
<name>A0AA48HFP0_9ALTE</name>
<organism evidence="2 3">
    <name type="scientific">Planctobacterium marinum</name>
    <dbReference type="NCBI Taxonomy" id="1631968"/>
    <lineage>
        <taxon>Bacteria</taxon>
        <taxon>Pseudomonadati</taxon>
        <taxon>Pseudomonadota</taxon>
        <taxon>Gammaproteobacteria</taxon>
        <taxon>Alteromonadales</taxon>
        <taxon>Alteromonadaceae</taxon>
        <taxon>Planctobacterium</taxon>
    </lineage>
</organism>